<protein>
    <submittedName>
        <fullName evidence="1">Uncharacterized protein</fullName>
    </submittedName>
</protein>
<gene>
    <name evidence="1" type="ORF">ABWT76_000257</name>
</gene>
<organism evidence="1">
    <name type="scientific">Planktothricoides raciborskii GIHE-MW2</name>
    <dbReference type="NCBI Taxonomy" id="2792601"/>
    <lineage>
        <taxon>Bacteria</taxon>
        <taxon>Bacillati</taxon>
        <taxon>Cyanobacteriota</taxon>
        <taxon>Cyanophyceae</taxon>
        <taxon>Oscillatoriophycideae</taxon>
        <taxon>Oscillatoriales</taxon>
        <taxon>Oscillatoriaceae</taxon>
        <taxon>Planktothricoides</taxon>
    </lineage>
</organism>
<evidence type="ECO:0000313" key="1">
    <source>
        <dbReference type="EMBL" id="XCM37492.1"/>
    </source>
</evidence>
<dbReference type="EMBL" id="CP159837">
    <property type="protein sequence ID" value="XCM37492.1"/>
    <property type="molecule type" value="Genomic_DNA"/>
</dbReference>
<reference evidence="1" key="1">
    <citation type="submission" date="2024-07" db="EMBL/GenBank/DDBJ databases">
        <authorList>
            <person name="Kim Y.J."/>
            <person name="Jeong J.Y."/>
        </authorList>
    </citation>
    <scope>NUCLEOTIDE SEQUENCE</scope>
    <source>
        <strain evidence="1">GIHE-MW2</strain>
    </source>
</reference>
<name>A0AAU8JFE1_9CYAN</name>
<sequence length="166" mass="18902">MSKIIFSSVLNSDYYDDLEKLMFFNPQQEKVRNEVISAVERYGQPKIYRDGDRLRIGVGSFSMVQALFALNGQKADRQLLGMIAYMRENPDNMAILHIVVREDYSAVGIHGNEMLLMHLIDRVREIAAKIKGISCVTLAYKSEKITKIPVKHRMAESGITHEVGRV</sequence>
<dbReference type="RefSeq" id="WP_354635507.1">
    <property type="nucleotide sequence ID" value="NZ_CP159837.1"/>
</dbReference>
<dbReference type="AlphaFoldDB" id="A0AAU8JFE1"/>
<proteinExistence type="predicted"/>
<accession>A0AAU8JFE1</accession>